<gene>
    <name evidence="2" type="ORF">B0T16DRAFT_454842</name>
</gene>
<dbReference type="AlphaFoldDB" id="A0AA40CX70"/>
<name>A0AA40CX70_9PEZI</name>
<feature type="domain" description="J" evidence="1">
    <location>
        <begin position="14"/>
        <end position="86"/>
    </location>
</feature>
<keyword evidence="3" id="KW-1185">Reference proteome</keyword>
<dbReference type="PROSITE" id="PS50076">
    <property type="entry name" value="DNAJ_2"/>
    <property type="match status" value="1"/>
</dbReference>
<dbReference type="InterPro" id="IPR018253">
    <property type="entry name" value="DnaJ_domain_CS"/>
</dbReference>
<organism evidence="2 3">
    <name type="scientific">Cercophora newfieldiana</name>
    <dbReference type="NCBI Taxonomy" id="92897"/>
    <lineage>
        <taxon>Eukaryota</taxon>
        <taxon>Fungi</taxon>
        <taxon>Dikarya</taxon>
        <taxon>Ascomycota</taxon>
        <taxon>Pezizomycotina</taxon>
        <taxon>Sordariomycetes</taxon>
        <taxon>Sordariomycetidae</taxon>
        <taxon>Sordariales</taxon>
        <taxon>Lasiosphaeriaceae</taxon>
        <taxon>Cercophora</taxon>
    </lineage>
</organism>
<dbReference type="InterPro" id="IPR001623">
    <property type="entry name" value="DnaJ_domain"/>
</dbReference>
<dbReference type="CDD" id="cd06257">
    <property type="entry name" value="DnaJ"/>
    <property type="match status" value="1"/>
</dbReference>
<dbReference type="InterPro" id="IPR036869">
    <property type="entry name" value="J_dom_sf"/>
</dbReference>
<proteinExistence type="predicted"/>
<sequence>MASFSDKGNKQFVDYYAVLGVEHTATTREIKKVFEERGYKALNTPIFDDDDEEPGYTRPSTRYDRLREAFNVLTDMARRSAFDIAREELELEKHRKKLSIPKRMEHSINPNAPLPRDTILYWLQKLQLSMNSLLWHRLDKIERILQSPLINKILLHEFYLWQDEANLCWRRLVQLKREIDVKTEWDETSPWVTLMGREVLKLRNCCVFWVDLANRILESAEEYFAEDGFFKRPDDWVELRMCEGKLCAVMMWEEFRVPEPSTCS</sequence>
<dbReference type="SUPFAM" id="SSF46565">
    <property type="entry name" value="Chaperone J-domain"/>
    <property type="match status" value="1"/>
</dbReference>
<evidence type="ECO:0000313" key="3">
    <source>
        <dbReference type="Proteomes" id="UP001174936"/>
    </source>
</evidence>
<dbReference type="PROSITE" id="PS00636">
    <property type="entry name" value="DNAJ_1"/>
    <property type="match status" value="1"/>
</dbReference>
<dbReference type="Proteomes" id="UP001174936">
    <property type="component" value="Unassembled WGS sequence"/>
</dbReference>
<protein>
    <recommendedName>
        <fullName evidence="1">J domain-containing protein</fullName>
    </recommendedName>
</protein>
<dbReference type="Gene3D" id="1.10.287.110">
    <property type="entry name" value="DnaJ domain"/>
    <property type="match status" value="1"/>
</dbReference>
<reference evidence="2" key="1">
    <citation type="submission" date="2023-06" db="EMBL/GenBank/DDBJ databases">
        <title>Genome-scale phylogeny and comparative genomics of the fungal order Sordariales.</title>
        <authorList>
            <consortium name="Lawrence Berkeley National Laboratory"/>
            <person name="Hensen N."/>
            <person name="Bonometti L."/>
            <person name="Westerberg I."/>
            <person name="Brannstrom I.O."/>
            <person name="Guillou S."/>
            <person name="Cros-Aarteil S."/>
            <person name="Calhoun S."/>
            <person name="Haridas S."/>
            <person name="Kuo A."/>
            <person name="Mondo S."/>
            <person name="Pangilinan J."/>
            <person name="Riley R."/>
            <person name="Labutti K."/>
            <person name="Andreopoulos B."/>
            <person name="Lipzen A."/>
            <person name="Chen C."/>
            <person name="Yanf M."/>
            <person name="Daum C."/>
            <person name="Ng V."/>
            <person name="Clum A."/>
            <person name="Steindorff A."/>
            <person name="Ohm R."/>
            <person name="Martin F."/>
            <person name="Silar P."/>
            <person name="Natvig D."/>
            <person name="Lalanne C."/>
            <person name="Gautier V."/>
            <person name="Ament-Velasquez S.L."/>
            <person name="Kruys A."/>
            <person name="Hutchinson M.I."/>
            <person name="Powell A.J."/>
            <person name="Barry K."/>
            <person name="Miller A.N."/>
            <person name="Grigoriev I.V."/>
            <person name="Debuchy R."/>
            <person name="Gladieux P."/>
            <person name="Thoren M.H."/>
            <person name="Johannesson H."/>
        </authorList>
    </citation>
    <scope>NUCLEOTIDE SEQUENCE</scope>
    <source>
        <strain evidence="2">SMH2532-1</strain>
    </source>
</reference>
<dbReference type="PRINTS" id="PR00625">
    <property type="entry name" value="JDOMAIN"/>
</dbReference>
<accession>A0AA40CX70</accession>
<comment type="caution">
    <text evidence="2">The sequence shown here is derived from an EMBL/GenBank/DDBJ whole genome shotgun (WGS) entry which is preliminary data.</text>
</comment>
<dbReference type="EMBL" id="JAULSV010000002">
    <property type="protein sequence ID" value="KAK0652478.1"/>
    <property type="molecule type" value="Genomic_DNA"/>
</dbReference>
<evidence type="ECO:0000313" key="2">
    <source>
        <dbReference type="EMBL" id="KAK0652478.1"/>
    </source>
</evidence>
<evidence type="ECO:0000259" key="1">
    <source>
        <dbReference type="PROSITE" id="PS50076"/>
    </source>
</evidence>